<gene>
    <name evidence="4" type="ORF">Ari01nite_55610</name>
</gene>
<dbReference type="SUPFAM" id="SSF141571">
    <property type="entry name" value="Pentapeptide repeat-like"/>
    <property type="match status" value="1"/>
</dbReference>
<organism evidence="4 5">
    <name type="scientific">Paractinoplanes rishiriensis</name>
    <dbReference type="NCBI Taxonomy" id="1050105"/>
    <lineage>
        <taxon>Bacteria</taxon>
        <taxon>Bacillati</taxon>
        <taxon>Actinomycetota</taxon>
        <taxon>Actinomycetes</taxon>
        <taxon>Micromonosporales</taxon>
        <taxon>Micromonosporaceae</taxon>
        <taxon>Paractinoplanes</taxon>
    </lineage>
</organism>
<name>A0A919K7N4_9ACTN</name>
<feature type="region of interest" description="Disordered" evidence="2">
    <location>
        <begin position="31"/>
        <end position="68"/>
    </location>
</feature>
<reference evidence="4" key="1">
    <citation type="submission" date="2021-01" db="EMBL/GenBank/DDBJ databases">
        <title>Whole genome shotgun sequence of Actinoplanes rishiriensis NBRC 108556.</title>
        <authorList>
            <person name="Komaki H."/>
            <person name="Tamura T."/>
        </authorList>
    </citation>
    <scope>NUCLEOTIDE SEQUENCE</scope>
    <source>
        <strain evidence="4">NBRC 108556</strain>
    </source>
</reference>
<dbReference type="PANTHER" id="PTHR47485:SF1">
    <property type="entry name" value="THYLAKOID LUMENAL 17.4 KDA PROTEIN, CHLOROPLASTIC"/>
    <property type="match status" value="1"/>
</dbReference>
<keyword evidence="3" id="KW-0812">Transmembrane</keyword>
<feature type="compositionally biased region" description="Pro residues" evidence="2">
    <location>
        <begin position="36"/>
        <end position="62"/>
    </location>
</feature>
<dbReference type="Pfam" id="PF00805">
    <property type="entry name" value="Pentapeptide"/>
    <property type="match status" value="2"/>
</dbReference>
<evidence type="ECO:0000313" key="5">
    <source>
        <dbReference type="Proteomes" id="UP000636960"/>
    </source>
</evidence>
<accession>A0A919K7N4</accession>
<keyword evidence="1" id="KW-0677">Repeat</keyword>
<keyword evidence="5" id="KW-1185">Reference proteome</keyword>
<evidence type="ECO:0008006" key="6">
    <source>
        <dbReference type="Google" id="ProtNLM"/>
    </source>
</evidence>
<evidence type="ECO:0000256" key="3">
    <source>
        <dbReference type="SAM" id="Phobius"/>
    </source>
</evidence>
<proteinExistence type="predicted"/>
<protein>
    <recommendedName>
        <fullName evidence="6">Pentapeptide repeat-containing protein</fullName>
    </recommendedName>
</protein>
<dbReference type="InterPro" id="IPR001646">
    <property type="entry name" value="5peptide_repeat"/>
</dbReference>
<keyword evidence="3" id="KW-1133">Transmembrane helix</keyword>
<sequence length="403" mass="42140">MAKFGNRVTAARAAWRAYGPKRLSAVRTAWRGSTPTAPPAPVPSAPVPPAPVPPAPAPPAPAPTSEGPGWRENVTAIAAILSPLVTGFTVLVAVIALLSTNQANQGQQRLAEQGQITDRFTKAIDQLGQEGNSKVAIRLGGIYALERIMRDSVDDERNIVEILCAFVREHARLTVQPTPTSSPMPSEGVPATDVQAALTVLGRRPNFDKPGFGTDPQYGIVDLSRTELSGANLSYHPRYGSYVIETFPSGAKLNGTTPSGANLTGANLTGANLSNANLIGVNLSDANLTDANLNHANLMLANLNGANLSDANLNNADLLLADLNRASLDRASLNSASLPSANLASARLFEADLADANLSDANLTGADLGSAYGLETANLRCAVADEETRLPQGVSVPFDRAWC</sequence>
<comment type="caution">
    <text evidence="4">The sequence shown here is derived from an EMBL/GenBank/DDBJ whole genome shotgun (WGS) entry which is preliminary data.</text>
</comment>
<evidence type="ECO:0000313" key="4">
    <source>
        <dbReference type="EMBL" id="GIE98096.1"/>
    </source>
</evidence>
<dbReference type="Gene3D" id="2.160.20.80">
    <property type="entry name" value="E3 ubiquitin-protein ligase SopA"/>
    <property type="match status" value="1"/>
</dbReference>
<dbReference type="PANTHER" id="PTHR47485">
    <property type="entry name" value="THYLAKOID LUMENAL 17.4 KDA PROTEIN, CHLOROPLASTIC"/>
    <property type="match status" value="1"/>
</dbReference>
<dbReference type="EMBL" id="BOMV01000059">
    <property type="protein sequence ID" value="GIE98096.1"/>
    <property type="molecule type" value="Genomic_DNA"/>
</dbReference>
<dbReference type="Proteomes" id="UP000636960">
    <property type="component" value="Unassembled WGS sequence"/>
</dbReference>
<evidence type="ECO:0000256" key="1">
    <source>
        <dbReference type="ARBA" id="ARBA00022737"/>
    </source>
</evidence>
<evidence type="ECO:0000256" key="2">
    <source>
        <dbReference type="SAM" id="MobiDB-lite"/>
    </source>
</evidence>
<dbReference type="RefSeq" id="WP_239163074.1">
    <property type="nucleotide sequence ID" value="NZ_BOMV01000059.1"/>
</dbReference>
<feature type="transmembrane region" description="Helical" evidence="3">
    <location>
        <begin position="76"/>
        <end position="99"/>
    </location>
</feature>
<keyword evidence="3" id="KW-0472">Membrane</keyword>
<dbReference type="AlphaFoldDB" id="A0A919K7N4"/>